<feature type="domain" description="DUF2510" evidence="1">
    <location>
        <begin position="18"/>
        <end position="50"/>
    </location>
</feature>
<protein>
    <recommendedName>
        <fullName evidence="1">DUF2510 domain-containing protein</fullName>
    </recommendedName>
</protein>
<keyword evidence="3" id="KW-1185">Reference proteome</keyword>
<name>A0A918AUY1_9PSEU</name>
<gene>
    <name evidence="2" type="ORF">GCM10010185_71730</name>
</gene>
<dbReference type="Pfam" id="PF10708">
    <property type="entry name" value="DUF2510"/>
    <property type="match status" value="1"/>
</dbReference>
<proteinExistence type="predicted"/>
<evidence type="ECO:0000259" key="1">
    <source>
        <dbReference type="Pfam" id="PF10708"/>
    </source>
</evidence>
<reference evidence="2" key="1">
    <citation type="journal article" date="2014" name="Int. J. Syst. Evol. Microbiol.">
        <title>Complete genome sequence of Corynebacterium casei LMG S-19264T (=DSM 44701T), isolated from a smear-ripened cheese.</title>
        <authorList>
            <consortium name="US DOE Joint Genome Institute (JGI-PGF)"/>
            <person name="Walter F."/>
            <person name="Albersmeier A."/>
            <person name="Kalinowski J."/>
            <person name="Ruckert C."/>
        </authorList>
    </citation>
    <scope>NUCLEOTIDE SEQUENCE</scope>
    <source>
        <strain evidence="2">JCM 3313</strain>
    </source>
</reference>
<dbReference type="InterPro" id="IPR018929">
    <property type="entry name" value="DUF2510"/>
</dbReference>
<sequence length="199" mass="21732">MTHSPGAPLPPAPPVRSAAWLTDPLDDALVRFWDGHHWTFQTAVRRVEPPAEAVQPVQAPSQPVPTLRLDVAQALERVRGLLVGSMKEVNLLGDHLRPEEQVLALTAAQGEGWGVLACTNHRLLFLFVGLVRKQFLQVDWNQTRGITYDRSTKTFAVYTTKPTKRAVPAMAVRVPNLTDAQAVAQAAQAASAAPRLDVV</sequence>
<dbReference type="Proteomes" id="UP000639606">
    <property type="component" value="Unassembled WGS sequence"/>
</dbReference>
<accession>A0A918AUY1</accession>
<organism evidence="2 3">
    <name type="scientific">Saccharothrix coeruleofusca</name>
    <dbReference type="NCBI Taxonomy" id="33919"/>
    <lineage>
        <taxon>Bacteria</taxon>
        <taxon>Bacillati</taxon>
        <taxon>Actinomycetota</taxon>
        <taxon>Actinomycetes</taxon>
        <taxon>Pseudonocardiales</taxon>
        <taxon>Pseudonocardiaceae</taxon>
        <taxon>Saccharothrix</taxon>
    </lineage>
</organism>
<dbReference type="EMBL" id="BMRG01000037">
    <property type="protein sequence ID" value="GGP87792.1"/>
    <property type="molecule type" value="Genomic_DNA"/>
</dbReference>
<reference evidence="2" key="2">
    <citation type="submission" date="2020-09" db="EMBL/GenBank/DDBJ databases">
        <authorList>
            <person name="Sun Q."/>
            <person name="Ohkuma M."/>
        </authorList>
    </citation>
    <scope>NUCLEOTIDE SEQUENCE</scope>
    <source>
        <strain evidence="2">JCM 3313</strain>
    </source>
</reference>
<comment type="caution">
    <text evidence="2">The sequence shown here is derived from an EMBL/GenBank/DDBJ whole genome shotgun (WGS) entry which is preliminary data.</text>
</comment>
<dbReference type="AlphaFoldDB" id="A0A918AUY1"/>
<evidence type="ECO:0000313" key="2">
    <source>
        <dbReference type="EMBL" id="GGP87792.1"/>
    </source>
</evidence>
<evidence type="ECO:0000313" key="3">
    <source>
        <dbReference type="Proteomes" id="UP000639606"/>
    </source>
</evidence>